<gene>
    <name evidence="2" type="ORF">GOB81_04165</name>
</gene>
<keyword evidence="3" id="KW-1185">Reference proteome</keyword>
<dbReference type="SUPFAM" id="SSF47413">
    <property type="entry name" value="lambda repressor-like DNA-binding domains"/>
    <property type="match status" value="1"/>
</dbReference>
<dbReference type="Gene3D" id="1.10.260.40">
    <property type="entry name" value="lambda repressor-like DNA-binding domains"/>
    <property type="match status" value="1"/>
</dbReference>
<reference evidence="2 3" key="1">
    <citation type="journal article" date="2020" name="Int. J. Syst. Evol. Microbiol.">
        <title>Novel acetic acid bacteria from cider fermentations: Acetobacter conturbans sp. nov. and Acetobacter fallax sp. nov.</title>
        <authorList>
            <person name="Sombolestani A.S."/>
            <person name="Cleenwerck I."/>
            <person name="Cnockaert M."/>
            <person name="Borremans W."/>
            <person name="Wieme A.D."/>
            <person name="De Vuyst L."/>
            <person name="Vandamme P."/>
        </authorList>
    </citation>
    <scope>NUCLEOTIDE SEQUENCE [LARGE SCALE GENOMIC DNA]</scope>
    <source>
        <strain evidence="2 3">LMG 1627</strain>
    </source>
</reference>
<evidence type="ECO:0000313" key="3">
    <source>
        <dbReference type="Proteomes" id="UP000631653"/>
    </source>
</evidence>
<comment type="caution">
    <text evidence="2">The sequence shown here is derived from an EMBL/GenBank/DDBJ whole genome shotgun (WGS) entry which is preliminary data.</text>
</comment>
<sequence length="162" mass="17612">MTTTADGSGTRITDLDLHVGARIRLRRTMLGMSQEKLGEAISLTFQQIQKYERGANRVSASRLFEIARVLDVPIGFFYDDMPLDPAAIPAPASHASPVMGFAEAQQGFGGPPVSGAPATASIDTSVMSRRETMELVRAYYRIPDAGVRKRVLDLIRSMAPSE</sequence>
<protein>
    <submittedName>
        <fullName evidence="2">Helix-turn-helix domain-containing protein</fullName>
    </submittedName>
</protein>
<accession>A0ABX0JWN0</accession>
<dbReference type="PROSITE" id="PS50943">
    <property type="entry name" value="HTH_CROC1"/>
    <property type="match status" value="1"/>
</dbReference>
<proteinExistence type="predicted"/>
<evidence type="ECO:0000259" key="1">
    <source>
        <dbReference type="PROSITE" id="PS50943"/>
    </source>
</evidence>
<dbReference type="Proteomes" id="UP000631653">
    <property type="component" value="Unassembled WGS sequence"/>
</dbReference>
<dbReference type="Pfam" id="PF01381">
    <property type="entry name" value="HTH_3"/>
    <property type="match status" value="1"/>
</dbReference>
<dbReference type="InterPro" id="IPR001387">
    <property type="entry name" value="Cro/C1-type_HTH"/>
</dbReference>
<organism evidence="2 3">
    <name type="scientific">Acetobacter conturbans</name>
    <dbReference type="NCBI Taxonomy" id="1737472"/>
    <lineage>
        <taxon>Bacteria</taxon>
        <taxon>Pseudomonadati</taxon>
        <taxon>Pseudomonadota</taxon>
        <taxon>Alphaproteobacteria</taxon>
        <taxon>Acetobacterales</taxon>
        <taxon>Acetobacteraceae</taxon>
        <taxon>Acetobacter</taxon>
    </lineage>
</organism>
<name>A0ABX0JWN0_9PROT</name>
<feature type="domain" description="HTH cro/C1-type" evidence="1">
    <location>
        <begin position="23"/>
        <end position="77"/>
    </location>
</feature>
<dbReference type="RefSeq" id="WP_173569121.1">
    <property type="nucleotide sequence ID" value="NZ_WOSY01000003.1"/>
</dbReference>
<evidence type="ECO:0000313" key="2">
    <source>
        <dbReference type="EMBL" id="NHN87827.1"/>
    </source>
</evidence>
<dbReference type="SMART" id="SM00530">
    <property type="entry name" value="HTH_XRE"/>
    <property type="match status" value="1"/>
</dbReference>
<dbReference type="EMBL" id="WOSY01000003">
    <property type="protein sequence ID" value="NHN87827.1"/>
    <property type="molecule type" value="Genomic_DNA"/>
</dbReference>
<dbReference type="CDD" id="cd00093">
    <property type="entry name" value="HTH_XRE"/>
    <property type="match status" value="1"/>
</dbReference>
<dbReference type="InterPro" id="IPR010982">
    <property type="entry name" value="Lambda_DNA-bd_dom_sf"/>
</dbReference>